<protein>
    <recommendedName>
        <fullName evidence="2">histidine kinase</fullName>
        <ecNumber evidence="2">2.7.13.3</ecNumber>
    </recommendedName>
</protein>
<dbReference type="Proteomes" id="UP001501353">
    <property type="component" value="Unassembled WGS sequence"/>
</dbReference>
<dbReference type="PRINTS" id="PR00344">
    <property type="entry name" value="BCTRLSENSOR"/>
</dbReference>
<keyword evidence="5" id="KW-0418">Kinase</keyword>
<dbReference type="InterPro" id="IPR058544">
    <property type="entry name" value="ETR1_N"/>
</dbReference>
<dbReference type="EC" id="2.7.13.3" evidence="2"/>
<dbReference type="InterPro" id="IPR003661">
    <property type="entry name" value="HisK_dim/P_dom"/>
</dbReference>
<sequence length="390" mass="43758">MNSLFQYFSSDNYMPHGHCYLWEPMLLWLHVGSDALIAAAYFTIPLTLIAFVRCRKDLQFHWMFLCFAVFILACGTSHLMEIWTVWHPDYWLSGAIKAVTALASIPTAFLLMKLVPLALALPSPAALAASNEELRREIDDRIRAENMLSQKNLELNNLNEELKAFSYSVSHDLRGPLRSMDGFSLALLEDHANQLDTDGQDALQRIRMASQRMGKLIDDLLRLSEVGRAELHGTQVDLSQLCTAIAASLVAEQPQRQVAWVIQPNVFMHGDRALLQIMLQNLLENAWKFTSKTVAAEIRFGATMQQGRTVYFVADNGAGFDPGHMEKIFDAFQRLHSVTDFPGTGIGLALVHRIIRRHGAEIWATAEVGCGATFHFGVQPGQQDHYAKPH</sequence>
<dbReference type="PANTHER" id="PTHR42878">
    <property type="entry name" value="TWO-COMPONENT HISTIDINE KINASE"/>
    <property type="match status" value="1"/>
</dbReference>
<feature type="domain" description="Histidine kinase" evidence="7">
    <location>
        <begin position="168"/>
        <end position="382"/>
    </location>
</feature>
<evidence type="ECO:0000313" key="8">
    <source>
        <dbReference type="EMBL" id="GAA4020103.1"/>
    </source>
</evidence>
<dbReference type="SMART" id="SM00388">
    <property type="entry name" value="HisKA"/>
    <property type="match status" value="1"/>
</dbReference>
<evidence type="ECO:0000256" key="4">
    <source>
        <dbReference type="ARBA" id="ARBA00022679"/>
    </source>
</evidence>
<dbReference type="CDD" id="cd00082">
    <property type="entry name" value="HisKA"/>
    <property type="match status" value="1"/>
</dbReference>
<keyword evidence="6" id="KW-1133">Transmembrane helix</keyword>
<dbReference type="SMART" id="SM00387">
    <property type="entry name" value="HATPase_c"/>
    <property type="match status" value="1"/>
</dbReference>
<dbReference type="InterPro" id="IPR050351">
    <property type="entry name" value="BphY/WalK/GraS-like"/>
</dbReference>
<evidence type="ECO:0000313" key="9">
    <source>
        <dbReference type="Proteomes" id="UP001501353"/>
    </source>
</evidence>
<dbReference type="InterPro" id="IPR004358">
    <property type="entry name" value="Sig_transdc_His_kin-like_C"/>
</dbReference>
<evidence type="ECO:0000256" key="6">
    <source>
        <dbReference type="SAM" id="Phobius"/>
    </source>
</evidence>
<name>A0ABP7T2F1_9BURK</name>
<dbReference type="RefSeq" id="WP_344762720.1">
    <property type="nucleotide sequence ID" value="NZ_BAAAZE010000008.1"/>
</dbReference>
<dbReference type="SUPFAM" id="SSF47384">
    <property type="entry name" value="Homodimeric domain of signal transducing histidine kinase"/>
    <property type="match status" value="1"/>
</dbReference>
<dbReference type="PANTHER" id="PTHR42878:SF15">
    <property type="entry name" value="BACTERIOPHYTOCHROME"/>
    <property type="match status" value="1"/>
</dbReference>
<dbReference type="EMBL" id="BAAAZE010000008">
    <property type="protein sequence ID" value="GAA4020103.1"/>
    <property type="molecule type" value="Genomic_DNA"/>
</dbReference>
<organism evidence="8 9">
    <name type="scientific">Actimicrobium antarcticum</name>
    <dbReference type="NCBI Taxonomy" id="1051899"/>
    <lineage>
        <taxon>Bacteria</taxon>
        <taxon>Pseudomonadati</taxon>
        <taxon>Pseudomonadota</taxon>
        <taxon>Betaproteobacteria</taxon>
        <taxon>Burkholderiales</taxon>
        <taxon>Oxalobacteraceae</taxon>
        <taxon>Actimicrobium</taxon>
    </lineage>
</organism>
<dbReference type="Pfam" id="PF00512">
    <property type="entry name" value="HisKA"/>
    <property type="match status" value="1"/>
</dbReference>
<dbReference type="Gene3D" id="1.10.287.130">
    <property type="match status" value="1"/>
</dbReference>
<comment type="catalytic activity">
    <reaction evidence="1">
        <text>ATP + protein L-histidine = ADP + protein N-phospho-L-histidine.</text>
        <dbReference type="EC" id="2.7.13.3"/>
    </reaction>
</comment>
<evidence type="ECO:0000256" key="2">
    <source>
        <dbReference type="ARBA" id="ARBA00012438"/>
    </source>
</evidence>
<evidence type="ECO:0000256" key="1">
    <source>
        <dbReference type="ARBA" id="ARBA00000085"/>
    </source>
</evidence>
<keyword evidence="4" id="KW-0808">Transferase</keyword>
<comment type="caution">
    <text evidence="8">The sequence shown here is derived from an EMBL/GenBank/DDBJ whole genome shotgun (WGS) entry which is preliminary data.</text>
</comment>
<accession>A0ABP7T2F1</accession>
<evidence type="ECO:0000256" key="3">
    <source>
        <dbReference type="ARBA" id="ARBA00022553"/>
    </source>
</evidence>
<dbReference type="InterPro" id="IPR036097">
    <property type="entry name" value="HisK_dim/P_sf"/>
</dbReference>
<dbReference type="SUPFAM" id="SSF55874">
    <property type="entry name" value="ATPase domain of HSP90 chaperone/DNA topoisomerase II/histidine kinase"/>
    <property type="match status" value="1"/>
</dbReference>
<dbReference type="PROSITE" id="PS50109">
    <property type="entry name" value="HIS_KIN"/>
    <property type="match status" value="1"/>
</dbReference>
<feature type="transmembrane region" description="Helical" evidence="6">
    <location>
        <begin position="27"/>
        <end position="52"/>
    </location>
</feature>
<reference evidence="9" key="1">
    <citation type="journal article" date="2019" name="Int. J. Syst. Evol. Microbiol.">
        <title>The Global Catalogue of Microorganisms (GCM) 10K type strain sequencing project: providing services to taxonomists for standard genome sequencing and annotation.</title>
        <authorList>
            <consortium name="The Broad Institute Genomics Platform"/>
            <consortium name="The Broad Institute Genome Sequencing Center for Infectious Disease"/>
            <person name="Wu L."/>
            <person name="Ma J."/>
        </authorList>
    </citation>
    <scope>NUCLEOTIDE SEQUENCE [LARGE SCALE GENOMIC DNA]</scope>
    <source>
        <strain evidence="9">JCM 16673</strain>
    </source>
</reference>
<dbReference type="InterPro" id="IPR003594">
    <property type="entry name" value="HATPase_dom"/>
</dbReference>
<keyword evidence="9" id="KW-1185">Reference proteome</keyword>
<keyword evidence="3" id="KW-0597">Phosphoprotein</keyword>
<evidence type="ECO:0000259" key="7">
    <source>
        <dbReference type="PROSITE" id="PS50109"/>
    </source>
</evidence>
<dbReference type="InterPro" id="IPR005467">
    <property type="entry name" value="His_kinase_dom"/>
</dbReference>
<dbReference type="Pfam" id="PF25487">
    <property type="entry name" value="ETR1_N"/>
    <property type="match status" value="1"/>
</dbReference>
<feature type="transmembrane region" description="Helical" evidence="6">
    <location>
        <begin position="64"/>
        <end position="84"/>
    </location>
</feature>
<keyword evidence="6" id="KW-0472">Membrane</keyword>
<proteinExistence type="predicted"/>
<evidence type="ECO:0000256" key="5">
    <source>
        <dbReference type="ARBA" id="ARBA00022777"/>
    </source>
</evidence>
<keyword evidence="6" id="KW-0812">Transmembrane</keyword>
<dbReference type="Gene3D" id="3.30.565.10">
    <property type="entry name" value="Histidine kinase-like ATPase, C-terminal domain"/>
    <property type="match status" value="1"/>
</dbReference>
<dbReference type="Pfam" id="PF02518">
    <property type="entry name" value="HATPase_c"/>
    <property type="match status" value="1"/>
</dbReference>
<dbReference type="InterPro" id="IPR036890">
    <property type="entry name" value="HATPase_C_sf"/>
</dbReference>
<gene>
    <name evidence="8" type="ORF">GCM10022212_15590</name>
</gene>